<feature type="transmembrane region" description="Helical" evidence="1">
    <location>
        <begin position="49"/>
        <end position="69"/>
    </location>
</feature>
<feature type="non-terminal residue" evidence="2">
    <location>
        <position position="274"/>
    </location>
</feature>
<keyword evidence="1" id="KW-0812">Transmembrane</keyword>
<dbReference type="PANTHER" id="PTHR36424:SF1">
    <property type="entry name" value="LOW AFFINITY K(+) TRANSPORTER 1-RELATED"/>
    <property type="match status" value="1"/>
</dbReference>
<dbReference type="GO" id="GO:0005886">
    <property type="term" value="C:plasma membrane"/>
    <property type="evidence" value="ECO:0007669"/>
    <property type="project" value="InterPro"/>
</dbReference>
<organism evidence="2 3">
    <name type="scientific">Dimargaris cristalligena</name>
    <dbReference type="NCBI Taxonomy" id="215637"/>
    <lineage>
        <taxon>Eukaryota</taxon>
        <taxon>Fungi</taxon>
        <taxon>Fungi incertae sedis</taxon>
        <taxon>Zoopagomycota</taxon>
        <taxon>Kickxellomycotina</taxon>
        <taxon>Dimargaritomycetes</taxon>
        <taxon>Dimargaritales</taxon>
        <taxon>Dimargaritaceae</taxon>
        <taxon>Dimargaris</taxon>
    </lineage>
</organism>
<accession>A0A4P9ZU84</accession>
<sequence length="274" mass="32635">MCFHSTKWKRETINDHKFEYIDVNDFVTKTGAARWGYTLIFLRVIKSTLVYIADIYTAISLVVMSDYYNGEDSIYKKSEYRLPFDVLRYIFWGSILISFGLLLWEWRKSRKIYATQDISYSYTSPPVYKYICLLSYPHYCFFRQIDKHRKFKDDVAFYVFFTLKSWKRVLFAESPRQVINGLALIFLFRLVWIEHKGFTINPSAYAKTNSQKMSIFVMLFTFLMYLFSVFSILVAAILYIPLLCSIQGNLKEYCCHKVDKRVAAILKKYSKKRI</sequence>
<evidence type="ECO:0000313" key="3">
    <source>
        <dbReference type="Proteomes" id="UP000268162"/>
    </source>
</evidence>
<dbReference type="GO" id="GO:0015079">
    <property type="term" value="F:potassium ion transmembrane transporter activity"/>
    <property type="evidence" value="ECO:0007669"/>
    <property type="project" value="InterPro"/>
</dbReference>
<keyword evidence="1" id="KW-1133">Transmembrane helix</keyword>
<keyword evidence="3" id="KW-1185">Reference proteome</keyword>
<feature type="transmembrane region" description="Helical" evidence="1">
    <location>
        <begin position="89"/>
        <end position="106"/>
    </location>
</feature>
<evidence type="ECO:0000313" key="2">
    <source>
        <dbReference type="EMBL" id="RKP37113.1"/>
    </source>
</evidence>
<dbReference type="InterPro" id="IPR031606">
    <property type="entry name" value="Kch1/2"/>
</dbReference>
<name>A0A4P9ZU84_9FUNG</name>
<proteinExistence type="predicted"/>
<dbReference type="AlphaFoldDB" id="A0A4P9ZU84"/>
<feature type="transmembrane region" description="Helical" evidence="1">
    <location>
        <begin position="213"/>
        <end position="240"/>
    </location>
</feature>
<dbReference type="PANTHER" id="PTHR36424">
    <property type="entry name" value="PHEROMONE-REGULATED MEMBRANE PROTEIN 6"/>
    <property type="match status" value="1"/>
</dbReference>
<reference evidence="3" key="1">
    <citation type="journal article" date="2018" name="Nat. Microbiol.">
        <title>Leveraging single-cell genomics to expand the fungal tree of life.</title>
        <authorList>
            <person name="Ahrendt S.R."/>
            <person name="Quandt C.A."/>
            <person name="Ciobanu D."/>
            <person name="Clum A."/>
            <person name="Salamov A."/>
            <person name="Andreopoulos B."/>
            <person name="Cheng J.F."/>
            <person name="Woyke T."/>
            <person name="Pelin A."/>
            <person name="Henrissat B."/>
            <person name="Reynolds N.K."/>
            <person name="Benny G.L."/>
            <person name="Smith M.E."/>
            <person name="James T.Y."/>
            <person name="Grigoriev I.V."/>
        </authorList>
    </citation>
    <scope>NUCLEOTIDE SEQUENCE [LARGE SCALE GENOMIC DNA]</scope>
    <source>
        <strain evidence="3">RSA 468</strain>
    </source>
</reference>
<dbReference type="Proteomes" id="UP000268162">
    <property type="component" value="Unassembled WGS sequence"/>
</dbReference>
<dbReference type="EMBL" id="ML002542">
    <property type="protein sequence ID" value="RKP37113.1"/>
    <property type="molecule type" value="Genomic_DNA"/>
</dbReference>
<protein>
    <submittedName>
        <fullName evidence="2">Uncharacterized protein</fullName>
    </submittedName>
</protein>
<evidence type="ECO:0000256" key="1">
    <source>
        <dbReference type="SAM" id="Phobius"/>
    </source>
</evidence>
<gene>
    <name evidence="2" type="ORF">BJ085DRAFT_20487</name>
</gene>
<dbReference type="STRING" id="215637.A0A4P9ZU84"/>
<keyword evidence="1" id="KW-0472">Membrane</keyword>
<dbReference type="Pfam" id="PF16944">
    <property type="entry name" value="KCH"/>
    <property type="match status" value="1"/>
</dbReference>